<evidence type="ECO:0000256" key="4">
    <source>
        <dbReference type="ARBA" id="ARBA00023098"/>
    </source>
</evidence>
<evidence type="ECO:0000256" key="3">
    <source>
        <dbReference type="ARBA" id="ARBA00022801"/>
    </source>
</evidence>
<keyword evidence="3" id="KW-0378">Hydrolase</keyword>
<dbReference type="EMBL" id="JACVVK020000015">
    <property type="protein sequence ID" value="KAK7504443.1"/>
    <property type="molecule type" value="Genomic_DNA"/>
</dbReference>
<dbReference type="InterPro" id="IPR038765">
    <property type="entry name" value="Papain-like_cys_pep_sf"/>
</dbReference>
<evidence type="ECO:0000256" key="1">
    <source>
        <dbReference type="ARBA" id="ARBA00007824"/>
    </source>
</evidence>
<dbReference type="PANTHER" id="PTHR13943">
    <property type="entry name" value="HRAS-LIKE SUPPRESSOR - RELATED"/>
    <property type="match status" value="1"/>
</dbReference>
<dbReference type="SUPFAM" id="SSF54001">
    <property type="entry name" value="Cysteine proteinases"/>
    <property type="match status" value="1"/>
</dbReference>
<dbReference type="InterPro" id="IPR051496">
    <property type="entry name" value="H-rev107_PLA/AT"/>
</dbReference>
<proteinExistence type="inferred from homology"/>
<dbReference type="GO" id="GO:0006629">
    <property type="term" value="P:lipid metabolic process"/>
    <property type="evidence" value="ECO:0007669"/>
    <property type="project" value="UniProtKB-KW"/>
</dbReference>
<dbReference type="PANTHER" id="PTHR13943:SF77">
    <property type="entry name" value="LRAT DOMAIN-CONTAINING PROTEIN"/>
    <property type="match status" value="1"/>
</dbReference>
<evidence type="ECO:0000259" key="6">
    <source>
        <dbReference type="PROSITE" id="PS51934"/>
    </source>
</evidence>
<sequence>MTLFQDPTRIAEVRRHNEQLLEELQVGDLVQFPRGMYSHWAVYIGDGEVVHLAGEEDDGLGGKMGGKIIDVNHLFSISGEYYTRAYVKVDPFLVVAADCKAIRDNSKDEVWTPLPPEEIKANAIGLLGEADYNLLHYNCEHFATWCRYGQKSSDQAEVVLNKVTAIRNTTVVDLASRAAAADMQSISQAVDQHVAGVAKMANTAGLDVVDIHSIRGRAAEHVAEVANIASSAALVIAQTAGPELEKAVSQISQAARWKGNGPVTADCSVVDQKGNDPVAADDLGVDQKGNGPVMADDLGVDHKSNVPGKADCSGVDQKGGGPVKADCSGVNQKGGGPGKADCSGVDQKGGGPGKADCSGVDQKGGGPVKADCSGVDQKGGGPGKADCSGVDQMSNVPGKADCSGVDQKGGGPGKADCSGVDQKGGGPGKADCSGVDHKSNVPGKADCSGVDQKVDQITGADVDAF</sequence>
<protein>
    <recommendedName>
        <fullName evidence="6">LRAT domain-containing protein</fullName>
    </recommendedName>
</protein>
<dbReference type="AlphaFoldDB" id="A0ABD0LYB9"/>
<dbReference type="GO" id="GO:0016740">
    <property type="term" value="F:transferase activity"/>
    <property type="evidence" value="ECO:0007669"/>
    <property type="project" value="UniProtKB-KW"/>
</dbReference>
<reference evidence="7 8" key="1">
    <citation type="journal article" date="2023" name="Sci. Data">
        <title>Genome assembly of the Korean intertidal mud-creeper Batillaria attramentaria.</title>
        <authorList>
            <person name="Patra A.K."/>
            <person name="Ho P.T."/>
            <person name="Jun S."/>
            <person name="Lee S.J."/>
            <person name="Kim Y."/>
            <person name="Won Y.J."/>
        </authorList>
    </citation>
    <scope>NUCLEOTIDE SEQUENCE [LARGE SCALE GENOMIC DNA]</scope>
    <source>
        <strain evidence="7">Wonlab-2016</strain>
    </source>
</reference>
<keyword evidence="8" id="KW-1185">Reference proteome</keyword>
<dbReference type="PROSITE" id="PS51934">
    <property type="entry name" value="LRAT"/>
    <property type="match status" value="1"/>
</dbReference>
<dbReference type="Pfam" id="PF04970">
    <property type="entry name" value="LRAT"/>
    <property type="match status" value="1"/>
</dbReference>
<dbReference type="Gene3D" id="3.90.1720.10">
    <property type="entry name" value="endopeptidase domain like (from Nostoc punctiforme)"/>
    <property type="match status" value="1"/>
</dbReference>
<keyword evidence="2" id="KW-0808">Transferase</keyword>
<keyword evidence="4" id="KW-0443">Lipid metabolism</keyword>
<evidence type="ECO:0000256" key="2">
    <source>
        <dbReference type="ARBA" id="ARBA00022679"/>
    </source>
</evidence>
<evidence type="ECO:0000256" key="5">
    <source>
        <dbReference type="SAM" id="MobiDB-lite"/>
    </source>
</evidence>
<feature type="region of interest" description="Disordered" evidence="5">
    <location>
        <begin position="312"/>
        <end position="449"/>
    </location>
</feature>
<name>A0ABD0LYB9_9CAEN</name>
<feature type="domain" description="LRAT" evidence="6">
    <location>
        <begin position="29"/>
        <end position="155"/>
    </location>
</feature>
<accession>A0ABD0LYB9</accession>
<dbReference type="Proteomes" id="UP001519460">
    <property type="component" value="Unassembled WGS sequence"/>
</dbReference>
<dbReference type="GO" id="GO:0016787">
    <property type="term" value="F:hydrolase activity"/>
    <property type="evidence" value="ECO:0007669"/>
    <property type="project" value="UniProtKB-KW"/>
</dbReference>
<dbReference type="InterPro" id="IPR007053">
    <property type="entry name" value="LRAT_dom"/>
</dbReference>
<evidence type="ECO:0000313" key="7">
    <source>
        <dbReference type="EMBL" id="KAK7504443.1"/>
    </source>
</evidence>
<comment type="caution">
    <text evidence="7">The sequence shown here is derived from an EMBL/GenBank/DDBJ whole genome shotgun (WGS) entry which is preliminary data.</text>
</comment>
<evidence type="ECO:0000313" key="8">
    <source>
        <dbReference type="Proteomes" id="UP001519460"/>
    </source>
</evidence>
<gene>
    <name evidence="7" type="ORF">BaRGS_00004309</name>
</gene>
<comment type="similarity">
    <text evidence="1">Belongs to the H-rev107 family.</text>
</comment>
<organism evidence="7 8">
    <name type="scientific">Batillaria attramentaria</name>
    <dbReference type="NCBI Taxonomy" id="370345"/>
    <lineage>
        <taxon>Eukaryota</taxon>
        <taxon>Metazoa</taxon>
        <taxon>Spiralia</taxon>
        <taxon>Lophotrochozoa</taxon>
        <taxon>Mollusca</taxon>
        <taxon>Gastropoda</taxon>
        <taxon>Caenogastropoda</taxon>
        <taxon>Sorbeoconcha</taxon>
        <taxon>Cerithioidea</taxon>
        <taxon>Batillariidae</taxon>
        <taxon>Batillaria</taxon>
    </lineage>
</organism>